<feature type="domain" description="Peptidase S26" evidence="6">
    <location>
        <begin position="119"/>
        <end position="179"/>
    </location>
</feature>
<dbReference type="AlphaFoldDB" id="A0A3B1DFI5"/>
<evidence type="ECO:0000256" key="4">
    <source>
        <dbReference type="ARBA" id="ARBA00022801"/>
    </source>
</evidence>
<keyword evidence="4 7" id="KW-0378">Hydrolase</keyword>
<dbReference type="InterPro" id="IPR019533">
    <property type="entry name" value="Peptidase_S26"/>
</dbReference>
<dbReference type="NCBIfam" id="TIGR02227">
    <property type="entry name" value="sigpep_I_bact"/>
    <property type="match status" value="1"/>
</dbReference>
<dbReference type="InterPro" id="IPR000223">
    <property type="entry name" value="Pept_S26A_signal_pept_1"/>
</dbReference>
<accession>A0A3B1DFI5</accession>
<evidence type="ECO:0000313" key="7">
    <source>
        <dbReference type="EMBL" id="VAX39562.1"/>
    </source>
</evidence>
<dbReference type="Pfam" id="PF10502">
    <property type="entry name" value="Peptidase_S26"/>
    <property type="match status" value="1"/>
</dbReference>
<dbReference type="EC" id="3.4.21.89" evidence="3"/>
<dbReference type="GO" id="GO:0009003">
    <property type="term" value="F:signal peptidase activity"/>
    <property type="evidence" value="ECO:0007669"/>
    <property type="project" value="UniProtKB-EC"/>
</dbReference>
<proteinExistence type="inferred from homology"/>
<gene>
    <name evidence="7" type="ORF">MNBD_PLANCTO02-1383</name>
</gene>
<dbReference type="PANTHER" id="PTHR43390">
    <property type="entry name" value="SIGNAL PEPTIDASE I"/>
    <property type="match status" value="1"/>
</dbReference>
<dbReference type="InterPro" id="IPR036286">
    <property type="entry name" value="LexA/Signal_pep-like_sf"/>
</dbReference>
<sequence>MSNNNKPHSAKPVPEQTEQPHKDGIRETVESIVIAFVFAFLFRTFEAEAFVIPTGSMAPTLFGRHKDVDCTGCGYHFHVGASEEMDRRTQQFDPRVRLEIAYCPNCRYKNNIKDIPAFTGDRILVNKFPYEIGDPQRWDVPVFKYPEDPGTNFIKRLVGLPGETIRIRQGNVYAKKNDKEGWKILRKGDPNKQRAIQILVFDNDHQPQELYQQGLPKCWEAMKKSNAEGSLAGWTEESDGWKPNEQGTSFRLNTQQTKEGSSRWLRYRHYVPQTSDWEHAQSENPFDGKLRPRLVTDYCSYNAFNPHRTPNPAVTTENKIDEGVFWNGELTIDAEFQISQVVSGGQLLLELNQGPRKYRCRFNLESGETTLSYETGLSQGEEDEEVLATTTTLVKGAGTYQVSFANVDNRLCLWVNDRLIDFGKGKGEFPSWGGRNYVISPENEDLIPVGISAKGLDVSVSHLLLHRDIYYRSNFTIPEQFILPSGDSRQFQGRGLQECSAVDELKKNLSNPIEYGQVYQQNAIWNLSPEQAPVAAYELKLDEGEYLMLGDNSPASLDGRGWENTRGAKHNYAVLREAFVGKAFYIYWPHGIPFGNGGNGYTLFKHQKKSPDEKPYASTSVPFYPNIKRMRRIR</sequence>
<name>A0A3B1DFI5_9ZZZZ</name>
<evidence type="ECO:0000256" key="2">
    <source>
        <dbReference type="ARBA" id="ARBA00009370"/>
    </source>
</evidence>
<dbReference type="Gene3D" id="2.10.109.10">
    <property type="entry name" value="Umud Fragment, subunit A"/>
    <property type="match status" value="2"/>
</dbReference>
<protein>
    <recommendedName>
        <fullName evidence="3">signal peptidase I</fullName>
        <ecNumber evidence="3">3.4.21.89</ecNumber>
    </recommendedName>
</protein>
<dbReference type="InterPro" id="IPR019757">
    <property type="entry name" value="Pept_S26A_signal_pept_1_Lys-AS"/>
</dbReference>
<dbReference type="PANTHER" id="PTHR43390:SF1">
    <property type="entry name" value="CHLOROPLAST PROCESSING PEPTIDASE"/>
    <property type="match status" value="1"/>
</dbReference>
<dbReference type="PROSITE" id="PS00761">
    <property type="entry name" value="SPASE_I_3"/>
    <property type="match status" value="1"/>
</dbReference>
<dbReference type="CDD" id="cd06530">
    <property type="entry name" value="S26_SPase_I"/>
    <property type="match status" value="1"/>
</dbReference>
<dbReference type="InterPro" id="IPR019758">
    <property type="entry name" value="Pept_S26A_signal_pept_1_CS"/>
</dbReference>
<evidence type="ECO:0000256" key="1">
    <source>
        <dbReference type="ARBA" id="ARBA00000677"/>
    </source>
</evidence>
<feature type="region of interest" description="Disordered" evidence="5">
    <location>
        <begin position="1"/>
        <end position="23"/>
    </location>
</feature>
<dbReference type="GO" id="GO:0016020">
    <property type="term" value="C:membrane"/>
    <property type="evidence" value="ECO:0007669"/>
    <property type="project" value="InterPro"/>
</dbReference>
<evidence type="ECO:0000259" key="6">
    <source>
        <dbReference type="Pfam" id="PF10502"/>
    </source>
</evidence>
<dbReference type="EMBL" id="UOGL01000340">
    <property type="protein sequence ID" value="VAX39562.1"/>
    <property type="molecule type" value="Genomic_DNA"/>
</dbReference>
<organism evidence="7">
    <name type="scientific">hydrothermal vent metagenome</name>
    <dbReference type="NCBI Taxonomy" id="652676"/>
    <lineage>
        <taxon>unclassified sequences</taxon>
        <taxon>metagenomes</taxon>
        <taxon>ecological metagenomes</taxon>
    </lineage>
</organism>
<dbReference type="GO" id="GO:0004252">
    <property type="term" value="F:serine-type endopeptidase activity"/>
    <property type="evidence" value="ECO:0007669"/>
    <property type="project" value="InterPro"/>
</dbReference>
<reference evidence="7" key="1">
    <citation type="submission" date="2018-06" db="EMBL/GenBank/DDBJ databases">
        <authorList>
            <person name="Zhirakovskaya E."/>
        </authorList>
    </citation>
    <scope>NUCLEOTIDE SEQUENCE</scope>
</reference>
<dbReference type="SUPFAM" id="SSF51306">
    <property type="entry name" value="LexA/Signal peptidase"/>
    <property type="match status" value="2"/>
</dbReference>
<evidence type="ECO:0000256" key="3">
    <source>
        <dbReference type="ARBA" id="ARBA00013208"/>
    </source>
</evidence>
<dbReference type="GO" id="GO:0006465">
    <property type="term" value="P:signal peptide processing"/>
    <property type="evidence" value="ECO:0007669"/>
    <property type="project" value="InterPro"/>
</dbReference>
<comment type="similarity">
    <text evidence="2">Belongs to the peptidase S26 family.</text>
</comment>
<evidence type="ECO:0000256" key="5">
    <source>
        <dbReference type="SAM" id="MobiDB-lite"/>
    </source>
</evidence>
<comment type="catalytic activity">
    <reaction evidence="1">
        <text>Cleavage of hydrophobic, N-terminal signal or leader sequences from secreted and periplasmic proteins.</text>
        <dbReference type="EC" id="3.4.21.89"/>
    </reaction>
</comment>
<dbReference type="PROSITE" id="PS00760">
    <property type="entry name" value="SPASE_I_2"/>
    <property type="match status" value="1"/>
</dbReference>